<organism evidence="6 7">
    <name type="scientific">Lasiosphaeria ovina</name>
    <dbReference type="NCBI Taxonomy" id="92902"/>
    <lineage>
        <taxon>Eukaryota</taxon>
        <taxon>Fungi</taxon>
        <taxon>Dikarya</taxon>
        <taxon>Ascomycota</taxon>
        <taxon>Pezizomycotina</taxon>
        <taxon>Sordariomycetes</taxon>
        <taxon>Sordariomycetidae</taxon>
        <taxon>Sordariales</taxon>
        <taxon>Lasiosphaeriaceae</taxon>
        <taxon>Lasiosphaeria</taxon>
    </lineage>
</organism>
<gene>
    <name evidence="6" type="ORF">B0T24DRAFT_93136</name>
</gene>
<reference evidence="6" key="1">
    <citation type="journal article" date="2023" name="Mol. Phylogenet. Evol.">
        <title>Genome-scale phylogeny and comparative genomics of the fungal order Sordariales.</title>
        <authorList>
            <person name="Hensen N."/>
            <person name="Bonometti L."/>
            <person name="Westerberg I."/>
            <person name="Brannstrom I.O."/>
            <person name="Guillou S."/>
            <person name="Cros-Aarteil S."/>
            <person name="Calhoun S."/>
            <person name="Haridas S."/>
            <person name="Kuo A."/>
            <person name="Mondo S."/>
            <person name="Pangilinan J."/>
            <person name="Riley R."/>
            <person name="LaButti K."/>
            <person name="Andreopoulos B."/>
            <person name="Lipzen A."/>
            <person name="Chen C."/>
            <person name="Yan M."/>
            <person name="Daum C."/>
            <person name="Ng V."/>
            <person name="Clum A."/>
            <person name="Steindorff A."/>
            <person name="Ohm R.A."/>
            <person name="Martin F."/>
            <person name="Silar P."/>
            <person name="Natvig D.O."/>
            <person name="Lalanne C."/>
            <person name="Gautier V."/>
            <person name="Ament-Velasquez S.L."/>
            <person name="Kruys A."/>
            <person name="Hutchinson M.I."/>
            <person name="Powell A.J."/>
            <person name="Barry K."/>
            <person name="Miller A.N."/>
            <person name="Grigoriev I.V."/>
            <person name="Debuchy R."/>
            <person name="Gladieux P."/>
            <person name="Hiltunen Thoren M."/>
            <person name="Johannesson H."/>
        </authorList>
    </citation>
    <scope>NUCLEOTIDE SEQUENCE</scope>
    <source>
        <strain evidence="6">CBS 958.72</strain>
    </source>
</reference>
<dbReference type="InterPro" id="IPR010730">
    <property type="entry name" value="HET"/>
</dbReference>
<feature type="repeat" description="ANK" evidence="1">
    <location>
        <begin position="754"/>
        <end position="786"/>
    </location>
</feature>
<evidence type="ECO:0000259" key="4">
    <source>
        <dbReference type="Pfam" id="PF06985"/>
    </source>
</evidence>
<keyword evidence="1" id="KW-0040">ANK repeat</keyword>
<feature type="domain" description="DUF8212" evidence="5">
    <location>
        <begin position="257"/>
        <end position="286"/>
    </location>
</feature>
<feature type="compositionally biased region" description="Polar residues" evidence="3">
    <location>
        <begin position="949"/>
        <end position="977"/>
    </location>
</feature>
<feature type="domain" description="Heterokaryon incompatibility" evidence="4">
    <location>
        <begin position="55"/>
        <end position="142"/>
    </location>
</feature>
<dbReference type="PANTHER" id="PTHR10622:SF10">
    <property type="entry name" value="HET DOMAIN-CONTAINING PROTEIN"/>
    <property type="match status" value="1"/>
</dbReference>
<feature type="compositionally biased region" description="Basic and acidic residues" evidence="3">
    <location>
        <begin position="822"/>
        <end position="832"/>
    </location>
</feature>
<evidence type="ECO:0000256" key="3">
    <source>
        <dbReference type="SAM" id="MobiDB-lite"/>
    </source>
</evidence>
<dbReference type="InterPro" id="IPR036770">
    <property type="entry name" value="Ankyrin_rpt-contain_sf"/>
</dbReference>
<dbReference type="Gene3D" id="1.25.40.20">
    <property type="entry name" value="Ankyrin repeat-containing domain"/>
    <property type="match status" value="1"/>
</dbReference>
<feature type="compositionally biased region" description="Polar residues" evidence="3">
    <location>
        <begin position="842"/>
        <end position="853"/>
    </location>
</feature>
<keyword evidence="7" id="KW-1185">Reference proteome</keyword>
<dbReference type="AlphaFoldDB" id="A0AAE0TYV4"/>
<evidence type="ECO:0000313" key="6">
    <source>
        <dbReference type="EMBL" id="KAK3384606.1"/>
    </source>
</evidence>
<dbReference type="Pfam" id="PF06985">
    <property type="entry name" value="HET"/>
    <property type="match status" value="1"/>
</dbReference>
<sequence>MPRAQDPGPDHCPSSGICIARSPVRPPAPHGSDEMRLINVHTKRLKTFQNPTQPYAILSHTWGEEEEELSFQDMQALDRCGSAQREKLDRCCEQARKHNIDYIWIDTCCIDKTNAVELSSAINSMFRWYQKSELCYAYLADVEPGQSNQISKSRWFTRGWTLQELLAPQDPKKMIFFDSAWAQLGTKSSLWEAIRDATGIPHAILTGITNPQSCSVAQRMSWASRRETTVLEDMAYCLLGVFNIILSPIYGEGLESAFYRLQVEIMKKTPDDSILAWSLEQMEAEQEYAVSPAISGGVLATSPAAFKLCGGIVQRSTSHTETHVQAFDTPGGKIPISMSLCPSPTMTGSSSQVVYGYLSCGPKNNPSRVAAIPLVQCQTRRSSAHARPVFLRPRGLNTIYLPMPSETPTPETIWICNNRASDVTASNDESYWLYLEPPPSPGKVKIGDIFPVGCFERDKAMIKTPREQDFGTEQNSVLFLVRFSYSPFNQGERDSVAVAASQFILALEFFRESAVGGKNPRVCLYCDSVPPTPLPLVESFWPSLACAATTEIMEAFLPPSTLRASIKNEATDQHRLWVVSLSSDDTSRDASSPSFTPRWPHIKDQMEIRRDCCSLVRLVLAQLSISSESEECARAFDGLNGEIDTTTRELQQIREEIALLKAQEETLQSKLEGQTREQLGLRERTELLKVNLDAVSNDVTEMESRKSVQSVWPATPDPVAKRKWDDARRRDHDGVIRYIMDNEVFEQLRLRWVPGMTLLMYAAATGDPELICRVLRYDSDIETEDSSNQTALDWATWSGLNDFMELVTRSKSLQPGLSMDSTNHDSKVETRPQLHTKAKNHSAGQTTIIASGTNKDRINRVPSQEVEQDVSSRIPPLDTPPDPRPSRHRRGTNSSSDVGLPKRNNVRSAAFRTFWKSNKGLSLQTEPDPPVNAGDFIPSSEVEDERASTGGQQESCISPTMQQPEGPTSDEAGNNSSEAARRFSMLRGLSFNDKQKRSGKKGGKDWFLEFESTIPIGSTAASASTMVIQLPAT</sequence>
<keyword evidence="2" id="KW-0175">Coiled coil</keyword>
<comment type="caution">
    <text evidence="6">The sequence shown here is derived from an EMBL/GenBank/DDBJ whole genome shotgun (WGS) entry which is preliminary data.</text>
</comment>
<dbReference type="PANTHER" id="PTHR10622">
    <property type="entry name" value="HET DOMAIN-CONTAINING PROTEIN"/>
    <property type="match status" value="1"/>
</dbReference>
<dbReference type="EMBL" id="JAULSN010000001">
    <property type="protein sequence ID" value="KAK3384606.1"/>
    <property type="molecule type" value="Genomic_DNA"/>
</dbReference>
<evidence type="ECO:0000256" key="2">
    <source>
        <dbReference type="SAM" id="Coils"/>
    </source>
</evidence>
<dbReference type="PROSITE" id="PS50088">
    <property type="entry name" value="ANK_REPEAT"/>
    <property type="match status" value="1"/>
</dbReference>
<protein>
    <recommendedName>
        <fullName evidence="8">Heterokaryon incompatibility domain-containing protein</fullName>
    </recommendedName>
</protein>
<feature type="region of interest" description="Disordered" evidence="3">
    <location>
        <begin position="920"/>
        <end position="977"/>
    </location>
</feature>
<dbReference type="Proteomes" id="UP001287356">
    <property type="component" value="Unassembled WGS sequence"/>
</dbReference>
<reference evidence="6" key="2">
    <citation type="submission" date="2023-06" db="EMBL/GenBank/DDBJ databases">
        <authorList>
            <consortium name="Lawrence Berkeley National Laboratory"/>
            <person name="Haridas S."/>
            <person name="Hensen N."/>
            <person name="Bonometti L."/>
            <person name="Westerberg I."/>
            <person name="Brannstrom I.O."/>
            <person name="Guillou S."/>
            <person name="Cros-Aarteil S."/>
            <person name="Calhoun S."/>
            <person name="Kuo A."/>
            <person name="Mondo S."/>
            <person name="Pangilinan J."/>
            <person name="Riley R."/>
            <person name="Labutti K."/>
            <person name="Andreopoulos B."/>
            <person name="Lipzen A."/>
            <person name="Chen C."/>
            <person name="Yanf M."/>
            <person name="Daum C."/>
            <person name="Ng V."/>
            <person name="Clum A."/>
            <person name="Steindorff A."/>
            <person name="Ohm R."/>
            <person name="Martin F."/>
            <person name="Silar P."/>
            <person name="Natvig D."/>
            <person name="Lalanne C."/>
            <person name="Gautier V."/>
            <person name="Ament-Velasquez S.L."/>
            <person name="Kruys A."/>
            <person name="Hutchinson M.I."/>
            <person name="Powell A.J."/>
            <person name="Barry K."/>
            <person name="Miller A.N."/>
            <person name="Grigoriev I.V."/>
            <person name="Debuchy R."/>
            <person name="Gladieux P."/>
            <person name="Thoren M.H."/>
            <person name="Johannesson H."/>
        </authorList>
    </citation>
    <scope>NUCLEOTIDE SEQUENCE</scope>
    <source>
        <strain evidence="6">CBS 958.72</strain>
    </source>
</reference>
<evidence type="ECO:0000313" key="7">
    <source>
        <dbReference type="Proteomes" id="UP001287356"/>
    </source>
</evidence>
<proteinExistence type="predicted"/>
<evidence type="ECO:0000256" key="1">
    <source>
        <dbReference type="PROSITE-ProRule" id="PRU00023"/>
    </source>
</evidence>
<evidence type="ECO:0008006" key="8">
    <source>
        <dbReference type="Google" id="ProtNLM"/>
    </source>
</evidence>
<evidence type="ECO:0000259" key="5">
    <source>
        <dbReference type="Pfam" id="PF26640"/>
    </source>
</evidence>
<feature type="region of interest" description="Disordered" evidence="3">
    <location>
        <begin position="814"/>
        <end position="905"/>
    </location>
</feature>
<name>A0AAE0TYV4_9PEZI</name>
<accession>A0AAE0TYV4</accession>
<dbReference type="Pfam" id="PF26640">
    <property type="entry name" value="DUF8212"/>
    <property type="match status" value="1"/>
</dbReference>
<dbReference type="SUPFAM" id="SSF48403">
    <property type="entry name" value="Ankyrin repeat"/>
    <property type="match status" value="1"/>
</dbReference>
<dbReference type="InterPro" id="IPR002110">
    <property type="entry name" value="Ankyrin_rpt"/>
</dbReference>
<feature type="coiled-coil region" evidence="2">
    <location>
        <begin position="636"/>
        <end position="677"/>
    </location>
</feature>
<dbReference type="InterPro" id="IPR058525">
    <property type="entry name" value="DUF8212"/>
</dbReference>